<comment type="similarity">
    <text evidence="2">Belongs to the GSP I family.</text>
</comment>
<accession>A0A562IKA1</accession>
<dbReference type="InterPro" id="IPR003413">
    <property type="entry name" value="T2SS_GspI_C"/>
</dbReference>
<feature type="transmembrane region" description="Helical" evidence="9">
    <location>
        <begin position="12"/>
        <end position="32"/>
    </location>
</feature>
<dbReference type="GO" id="GO:0015627">
    <property type="term" value="C:type II protein secretion system complex"/>
    <property type="evidence" value="ECO:0007669"/>
    <property type="project" value="InterPro"/>
</dbReference>
<evidence type="ECO:0000256" key="9">
    <source>
        <dbReference type="SAM" id="Phobius"/>
    </source>
</evidence>
<comment type="caution">
    <text evidence="11">The sequence shown here is derived from an EMBL/GenBank/DDBJ whole genome shotgun (WGS) entry which is preliminary data.</text>
</comment>
<comment type="subcellular location">
    <subcellularLocation>
        <location evidence="1">Cell inner membrane</location>
        <topology evidence="1">Single-pass membrane protein</topology>
    </subcellularLocation>
</comment>
<dbReference type="PROSITE" id="PS00409">
    <property type="entry name" value="PROKAR_NTER_METHYL"/>
    <property type="match status" value="1"/>
</dbReference>
<evidence type="ECO:0000256" key="8">
    <source>
        <dbReference type="ARBA" id="ARBA00023136"/>
    </source>
</evidence>
<feature type="domain" description="Type II secretion system protein GspI C-terminal" evidence="10">
    <location>
        <begin position="43"/>
        <end position="116"/>
    </location>
</feature>
<keyword evidence="4" id="KW-0488">Methylation</keyword>
<evidence type="ECO:0000256" key="2">
    <source>
        <dbReference type="ARBA" id="ARBA00008358"/>
    </source>
</evidence>
<dbReference type="PANTHER" id="PTHR38779:SF2">
    <property type="entry name" value="TYPE II SECRETION SYSTEM PROTEIN I-RELATED"/>
    <property type="match status" value="1"/>
</dbReference>
<dbReference type="EMBL" id="VLKG01000005">
    <property type="protein sequence ID" value="TWH71447.1"/>
    <property type="molecule type" value="Genomic_DNA"/>
</dbReference>
<keyword evidence="7 9" id="KW-1133">Transmembrane helix</keyword>
<evidence type="ECO:0000313" key="12">
    <source>
        <dbReference type="Proteomes" id="UP000319627"/>
    </source>
</evidence>
<keyword evidence="6 9" id="KW-0812">Transmembrane</keyword>
<organism evidence="11 12">
    <name type="scientific">Azomonas agilis</name>
    <dbReference type="NCBI Taxonomy" id="116849"/>
    <lineage>
        <taxon>Bacteria</taxon>
        <taxon>Pseudomonadati</taxon>
        <taxon>Pseudomonadota</taxon>
        <taxon>Gammaproteobacteria</taxon>
        <taxon>Pseudomonadales</taxon>
        <taxon>Pseudomonadaceae</taxon>
        <taxon>Azomonas</taxon>
    </lineage>
</organism>
<dbReference type="PANTHER" id="PTHR38779">
    <property type="entry name" value="TYPE II SECRETION SYSTEM PROTEIN I-RELATED"/>
    <property type="match status" value="1"/>
</dbReference>
<dbReference type="AlphaFoldDB" id="A0A562IKA1"/>
<keyword evidence="12" id="KW-1185">Reference proteome</keyword>
<name>A0A562IKA1_9GAMM</name>
<evidence type="ECO:0000256" key="3">
    <source>
        <dbReference type="ARBA" id="ARBA00022475"/>
    </source>
</evidence>
<dbReference type="InterPro" id="IPR012902">
    <property type="entry name" value="N_methyl_site"/>
</dbReference>
<sequence>MKMCRYRGFTLLEVMVALLIAAIMVVLVNQIVHQRINSREAAQQHLLASFCARELRARFEVEGYWPSAGPQQGQLTQGGQPCFWRLSLTDTGVKQLRRGDLQLFADAQAKQRLGQFIFFIGRRS</sequence>
<protein>
    <submittedName>
        <fullName evidence="11">General secretion pathway protein I</fullName>
    </submittedName>
</protein>
<dbReference type="Proteomes" id="UP000319627">
    <property type="component" value="Unassembled WGS sequence"/>
</dbReference>
<evidence type="ECO:0000256" key="5">
    <source>
        <dbReference type="ARBA" id="ARBA00022519"/>
    </source>
</evidence>
<evidence type="ECO:0000313" key="11">
    <source>
        <dbReference type="EMBL" id="TWH71447.1"/>
    </source>
</evidence>
<dbReference type="GO" id="GO:0015628">
    <property type="term" value="P:protein secretion by the type II secretion system"/>
    <property type="evidence" value="ECO:0007669"/>
    <property type="project" value="InterPro"/>
</dbReference>
<evidence type="ECO:0000256" key="7">
    <source>
        <dbReference type="ARBA" id="ARBA00022989"/>
    </source>
</evidence>
<keyword evidence="5" id="KW-0997">Cell inner membrane</keyword>
<dbReference type="NCBIfam" id="TIGR02532">
    <property type="entry name" value="IV_pilin_GFxxxE"/>
    <property type="match status" value="1"/>
</dbReference>
<keyword evidence="8 9" id="KW-0472">Membrane</keyword>
<dbReference type="Pfam" id="PF07963">
    <property type="entry name" value="N_methyl"/>
    <property type="match status" value="1"/>
</dbReference>
<dbReference type="RefSeq" id="WP_144571437.1">
    <property type="nucleotide sequence ID" value="NZ_VLKG01000005.1"/>
</dbReference>
<proteinExistence type="inferred from homology"/>
<dbReference type="OrthoDB" id="6119616at2"/>
<keyword evidence="3" id="KW-1003">Cell membrane</keyword>
<evidence type="ECO:0000259" key="10">
    <source>
        <dbReference type="Pfam" id="PF02501"/>
    </source>
</evidence>
<reference evidence="11 12" key="1">
    <citation type="submission" date="2019-07" db="EMBL/GenBank/DDBJ databases">
        <title>Genomic Encyclopedia of Type Strains, Phase I: the one thousand microbial genomes (KMG-I) project.</title>
        <authorList>
            <person name="Kyrpides N."/>
        </authorList>
    </citation>
    <scope>NUCLEOTIDE SEQUENCE [LARGE SCALE GENOMIC DNA]</scope>
    <source>
        <strain evidence="11 12">DSM 375</strain>
    </source>
</reference>
<evidence type="ECO:0000256" key="6">
    <source>
        <dbReference type="ARBA" id="ARBA00022692"/>
    </source>
</evidence>
<evidence type="ECO:0000256" key="4">
    <source>
        <dbReference type="ARBA" id="ARBA00022481"/>
    </source>
</evidence>
<dbReference type="InterPro" id="IPR010052">
    <property type="entry name" value="T2SS_protein-GspI"/>
</dbReference>
<evidence type="ECO:0000256" key="1">
    <source>
        <dbReference type="ARBA" id="ARBA00004377"/>
    </source>
</evidence>
<dbReference type="Gene3D" id="3.30.1300.30">
    <property type="entry name" value="GSPII I/J protein-like"/>
    <property type="match status" value="1"/>
</dbReference>
<dbReference type="GO" id="GO:0005886">
    <property type="term" value="C:plasma membrane"/>
    <property type="evidence" value="ECO:0007669"/>
    <property type="project" value="UniProtKB-SubCell"/>
</dbReference>
<dbReference type="SUPFAM" id="SSF54523">
    <property type="entry name" value="Pili subunits"/>
    <property type="match status" value="1"/>
</dbReference>
<dbReference type="Pfam" id="PF02501">
    <property type="entry name" value="T2SSI"/>
    <property type="match status" value="1"/>
</dbReference>
<dbReference type="InterPro" id="IPR045584">
    <property type="entry name" value="Pilin-like"/>
</dbReference>
<gene>
    <name evidence="11" type="ORF">LX59_01734</name>
</gene>